<evidence type="ECO:0000313" key="2">
    <source>
        <dbReference type="EMBL" id="QLJ53369.1"/>
    </source>
</evidence>
<evidence type="ECO:0000313" key="3">
    <source>
        <dbReference type="Proteomes" id="UP000510821"/>
    </source>
</evidence>
<name>A0A7D5XKL8_FERL1</name>
<gene>
    <name evidence="2" type="ORF">Sv326_1194</name>
</gene>
<dbReference type="AlphaFoldDB" id="A0A7D5XKL8"/>
<proteinExistence type="predicted"/>
<protein>
    <recommendedName>
        <fullName evidence="4">His-Xaa-Ser system protein HxsD</fullName>
    </recommendedName>
</protein>
<sequence length="137" mass="15677">MTDSPKNVQYLKDRVLFSINPKIYPLEVVHSAAYALIDKAYVMLDGDPNDEIIAELKPKNKGEIREVVTKFAEELLNYAVYYNQSRMNKGVREMIIGRVFSTNIQASETTQEKDEKCDEIADPLGIAKPWTPPKKKR</sequence>
<accession>A0A7D5XKL8</accession>
<evidence type="ECO:0008006" key="4">
    <source>
        <dbReference type="Google" id="ProtNLM"/>
    </source>
</evidence>
<dbReference type="Proteomes" id="UP000510821">
    <property type="component" value="Chromosome"/>
</dbReference>
<feature type="region of interest" description="Disordered" evidence="1">
    <location>
        <begin position="107"/>
        <end position="137"/>
    </location>
</feature>
<reference evidence="3" key="1">
    <citation type="submission" date="2020-07" db="EMBL/GenBank/DDBJ databases">
        <title>Metabolic diversity and evolutionary history of the archaeal phylum ###Micrarchaeota### uncovered from a freshwater lake metagenome.</title>
        <authorList>
            <person name="Kadnikov V.V."/>
            <person name="Savvichev A.S."/>
            <person name="Mardanov A.V."/>
            <person name="Beletsky A.V."/>
            <person name="Chupakov A.V."/>
            <person name="Kokryatskaya N.M."/>
            <person name="Pimenov N.V."/>
            <person name="Ravin N.V."/>
        </authorList>
    </citation>
    <scope>NUCLEOTIDE SEQUENCE [LARGE SCALE GENOMIC DNA]</scope>
</reference>
<dbReference type="KEGG" id="flt:Sv326_1194"/>
<organism evidence="2 3">
    <name type="scientific">Fermentimicrarchaeum limneticum</name>
    <dbReference type="NCBI Taxonomy" id="2795018"/>
    <lineage>
        <taxon>Archaea</taxon>
        <taxon>Candidatus Micrarchaeota</taxon>
        <taxon>Candidatus Fermentimicrarchaeales</taxon>
        <taxon>Candidatus Fermentimicrarchaeaceae</taxon>
        <taxon>Candidatus Fermentimicrarchaeum</taxon>
    </lineage>
</organism>
<evidence type="ECO:0000256" key="1">
    <source>
        <dbReference type="SAM" id="MobiDB-lite"/>
    </source>
</evidence>
<feature type="compositionally biased region" description="Basic and acidic residues" evidence="1">
    <location>
        <begin position="110"/>
        <end position="119"/>
    </location>
</feature>
<dbReference type="EMBL" id="CP058998">
    <property type="protein sequence ID" value="QLJ53369.1"/>
    <property type="molecule type" value="Genomic_DNA"/>
</dbReference>